<reference evidence="4" key="1">
    <citation type="submission" date="2017-05" db="EMBL/GenBank/DDBJ databases">
        <title>Streptomyces olivochromogenes NBRC 3561 whole genome shotgun sequence.</title>
        <authorList>
            <person name="Dohra H."/>
            <person name="Kodani S."/>
        </authorList>
    </citation>
    <scope>NUCLEOTIDE SEQUENCE [LARGE SCALE GENOMIC DNA]</scope>
    <source>
        <strain evidence="4">NBRC 3561</strain>
    </source>
</reference>
<feature type="transmembrane region" description="Helical" evidence="2">
    <location>
        <begin position="34"/>
        <end position="55"/>
    </location>
</feature>
<dbReference type="InterPro" id="IPR021373">
    <property type="entry name" value="DUF2993"/>
</dbReference>
<dbReference type="STRING" id="1963.AQJ27_48645"/>
<dbReference type="Pfam" id="PF11209">
    <property type="entry name" value="LmeA"/>
    <property type="match status" value="1"/>
</dbReference>
<evidence type="ECO:0000313" key="4">
    <source>
        <dbReference type="Proteomes" id="UP000217446"/>
    </source>
</evidence>
<evidence type="ECO:0000256" key="1">
    <source>
        <dbReference type="SAM" id="MobiDB-lite"/>
    </source>
</evidence>
<keyword evidence="2" id="KW-0812">Transmembrane</keyword>
<protein>
    <recommendedName>
        <fullName evidence="5">DUF2993 domain-containing protein</fullName>
    </recommendedName>
</protein>
<comment type="caution">
    <text evidence="3">The sequence shown here is derived from an EMBL/GenBank/DDBJ whole genome shotgun (WGS) entry which is preliminary data.</text>
</comment>
<proteinExistence type="predicted"/>
<organism evidence="3 4">
    <name type="scientific">Streptomyces olivochromogenes</name>
    <dbReference type="NCBI Taxonomy" id="1963"/>
    <lineage>
        <taxon>Bacteria</taxon>
        <taxon>Bacillati</taxon>
        <taxon>Actinomycetota</taxon>
        <taxon>Actinomycetes</taxon>
        <taxon>Kitasatosporales</taxon>
        <taxon>Streptomycetaceae</taxon>
        <taxon>Streptomyces</taxon>
    </lineage>
</organism>
<dbReference type="Proteomes" id="UP000217446">
    <property type="component" value="Unassembled WGS sequence"/>
</dbReference>
<keyword evidence="4" id="KW-1185">Reference proteome</keyword>
<dbReference type="EMBL" id="BDQI01000046">
    <property type="protein sequence ID" value="GAX58140.1"/>
    <property type="molecule type" value="Genomic_DNA"/>
</dbReference>
<keyword evidence="2" id="KW-0472">Membrane</keyword>
<accession>A0A250VW01</accession>
<evidence type="ECO:0000256" key="2">
    <source>
        <dbReference type="SAM" id="Phobius"/>
    </source>
</evidence>
<keyword evidence="2" id="KW-1133">Transmembrane helix</keyword>
<gene>
    <name evidence="3" type="ORF">SO3561_09711</name>
</gene>
<dbReference type="AlphaFoldDB" id="A0A250VW01"/>
<feature type="region of interest" description="Disordered" evidence="1">
    <location>
        <begin position="1"/>
        <end position="24"/>
    </location>
</feature>
<name>A0A250VW01_STROL</name>
<evidence type="ECO:0008006" key="5">
    <source>
        <dbReference type="Google" id="ProtNLM"/>
    </source>
</evidence>
<evidence type="ECO:0000313" key="3">
    <source>
        <dbReference type="EMBL" id="GAX58140.1"/>
    </source>
</evidence>
<sequence>MHQSQHDEGPVGEPHYGDAALHVSSPAPRRRRRIIAVASLAVVLAGAVAVDRVAAARAESRTAEAFQEGMATPQRPSVHVSGFPVLTQLAEGSLRHVDITAHDIPASGTTRPLPVTELTVGLDGLKTSGSAGEARARSVEATAFLSYEDVSGGLGLEVSQGDEPGRVDVRVDLPLVGEVTVSTAVSAAGGNRIAFKDVRVTQGELLPPVKALLERALEEPVPLQNIPEELRLRSVTTTKSGISARFTGKAVTFHPSSSSK</sequence>